<proteinExistence type="predicted"/>
<protein>
    <submittedName>
        <fullName evidence="1">Uncharacterized protein</fullName>
    </submittedName>
</protein>
<evidence type="ECO:0000313" key="2">
    <source>
        <dbReference type="Proteomes" id="UP000578569"/>
    </source>
</evidence>
<accession>A0A839Z5Y0</accession>
<organism evidence="1 2">
    <name type="scientific">Sphingomicrobium lutaoense</name>
    <dbReference type="NCBI Taxonomy" id="515949"/>
    <lineage>
        <taxon>Bacteria</taxon>
        <taxon>Pseudomonadati</taxon>
        <taxon>Pseudomonadota</taxon>
        <taxon>Alphaproteobacteria</taxon>
        <taxon>Sphingomonadales</taxon>
        <taxon>Sphingomonadaceae</taxon>
        <taxon>Sphingomicrobium</taxon>
    </lineage>
</organism>
<sequence>MLWMLLLQAAPPAPDIALVATVEAREVKVESKGQATIAATATPDGGSRAEASGDGQRYELRIEARIADPLPADETGDSPQR</sequence>
<comment type="caution">
    <text evidence="1">The sequence shown here is derived from an EMBL/GenBank/DDBJ whole genome shotgun (WGS) entry which is preliminary data.</text>
</comment>
<gene>
    <name evidence="1" type="ORF">FHS50_002084</name>
</gene>
<name>A0A839Z5Y0_9SPHN</name>
<keyword evidence="2" id="KW-1185">Reference proteome</keyword>
<dbReference type="AlphaFoldDB" id="A0A839Z5Y0"/>
<evidence type="ECO:0000313" key="1">
    <source>
        <dbReference type="EMBL" id="MBB3765022.1"/>
    </source>
</evidence>
<reference evidence="1 2" key="1">
    <citation type="submission" date="2020-08" db="EMBL/GenBank/DDBJ databases">
        <title>Genomic Encyclopedia of Type Strains, Phase IV (KMG-IV): sequencing the most valuable type-strain genomes for metagenomic binning, comparative biology and taxonomic classification.</title>
        <authorList>
            <person name="Goeker M."/>
        </authorList>
    </citation>
    <scope>NUCLEOTIDE SEQUENCE [LARGE SCALE GENOMIC DNA]</scope>
    <source>
        <strain evidence="1 2">DSM 24194</strain>
    </source>
</reference>
<dbReference type="RefSeq" id="WP_183934364.1">
    <property type="nucleotide sequence ID" value="NZ_JACICF010000002.1"/>
</dbReference>
<dbReference type="EMBL" id="JACICF010000002">
    <property type="protein sequence ID" value="MBB3765022.1"/>
    <property type="molecule type" value="Genomic_DNA"/>
</dbReference>
<dbReference type="Proteomes" id="UP000578569">
    <property type="component" value="Unassembled WGS sequence"/>
</dbReference>